<dbReference type="Proteomes" id="UP000193920">
    <property type="component" value="Unassembled WGS sequence"/>
</dbReference>
<keyword evidence="2" id="KW-1185">Reference proteome</keyword>
<gene>
    <name evidence="1" type="ORF">LY90DRAFT_520109</name>
</gene>
<reference evidence="1 2" key="1">
    <citation type="submission" date="2016-08" db="EMBL/GenBank/DDBJ databases">
        <title>A Parts List for Fungal Cellulosomes Revealed by Comparative Genomics.</title>
        <authorList>
            <consortium name="DOE Joint Genome Institute"/>
            <person name="Haitjema C.H."/>
            <person name="Gilmore S.P."/>
            <person name="Henske J.K."/>
            <person name="Solomon K.V."/>
            <person name="De Groot R."/>
            <person name="Kuo A."/>
            <person name="Mondo S.J."/>
            <person name="Salamov A.A."/>
            <person name="Labutti K."/>
            <person name="Zhao Z."/>
            <person name="Chiniquy J."/>
            <person name="Barry K."/>
            <person name="Brewer H.M."/>
            <person name="Purvine S.O."/>
            <person name="Wright A.T."/>
            <person name="Boxma B."/>
            <person name="Van Alen T."/>
            <person name="Hackstein J.H."/>
            <person name="Baker S.E."/>
            <person name="Grigoriev I.V."/>
            <person name="O'Malley M.A."/>
        </authorList>
    </citation>
    <scope>NUCLEOTIDE SEQUENCE [LARGE SCALE GENOMIC DNA]</scope>
    <source>
        <strain evidence="1 2">G1</strain>
    </source>
</reference>
<name>A0A1Y1YH15_9FUNG</name>
<sequence>MKLFCYFIFTFNYIYKIYCNLHNYGNEELSALILAAGLIDGNGNINIATINNRWIRVPNGQNQQGQQLQESIVNIVPSLRTQFYMHRTVKNWQIQRANAVNAAFANLYRLAMRTYDKYFNIKDDKGNLIPANDIINSYDLFRYLTTGGNGVPISLFDPTISKEIYYPNNDRINDDFIEFIKYKNHNEAWFKAKICKETAECKKYFEYHNTDIGTNYFKPDKSDDNNFKSEVNFNIVKTVINGETRYHLFTADNKPTTGQRMAQ</sequence>
<accession>A0A1Y1YH15</accession>
<organism evidence="1 2">
    <name type="scientific">Neocallimastix californiae</name>
    <dbReference type="NCBI Taxonomy" id="1754190"/>
    <lineage>
        <taxon>Eukaryota</taxon>
        <taxon>Fungi</taxon>
        <taxon>Fungi incertae sedis</taxon>
        <taxon>Chytridiomycota</taxon>
        <taxon>Chytridiomycota incertae sedis</taxon>
        <taxon>Neocallimastigomycetes</taxon>
        <taxon>Neocallimastigales</taxon>
        <taxon>Neocallimastigaceae</taxon>
        <taxon>Neocallimastix</taxon>
    </lineage>
</organism>
<evidence type="ECO:0000313" key="2">
    <source>
        <dbReference type="Proteomes" id="UP000193920"/>
    </source>
</evidence>
<dbReference type="EMBL" id="MCOG01000596">
    <property type="protein sequence ID" value="ORX97302.1"/>
    <property type="molecule type" value="Genomic_DNA"/>
</dbReference>
<evidence type="ECO:0000313" key="1">
    <source>
        <dbReference type="EMBL" id="ORX97302.1"/>
    </source>
</evidence>
<dbReference type="AlphaFoldDB" id="A0A1Y1YH15"/>
<protein>
    <submittedName>
        <fullName evidence="1">Uncharacterized protein</fullName>
    </submittedName>
</protein>
<comment type="caution">
    <text evidence="1">The sequence shown here is derived from an EMBL/GenBank/DDBJ whole genome shotgun (WGS) entry which is preliminary data.</text>
</comment>
<proteinExistence type="predicted"/>